<name>A0A4D6KS44_VIGUN</name>
<evidence type="ECO:0000313" key="2">
    <source>
        <dbReference type="EMBL" id="QCD78547.1"/>
    </source>
</evidence>
<reference evidence="2 3" key="1">
    <citation type="submission" date="2019-04" db="EMBL/GenBank/DDBJ databases">
        <title>An improved genome assembly and genetic linkage map for asparagus bean, Vigna unguiculata ssp. sesquipedialis.</title>
        <authorList>
            <person name="Xia Q."/>
            <person name="Zhang R."/>
            <person name="Dong Y."/>
        </authorList>
    </citation>
    <scope>NUCLEOTIDE SEQUENCE [LARGE SCALE GENOMIC DNA]</scope>
    <source>
        <tissue evidence="2">Leaf</tissue>
    </source>
</reference>
<proteinExistence type="predicted"/>
<evidence type="ECO:0000313" key="3">
    <source>
        <dbReference type="Proteomes" id="UP000501690"/>
    </source>
</evidence>
<gene>
    <name evidence="2" type="ORF">DEO72_LG1g2183</name>
</gene>
<feature type="compositionally biased region" description="Basic residues" evidence="1">
    <location>
        <begin position="56"/>
        <end position="65"/>
    </location>
</feature>
<organism evidence="2 3">
    <name type="scientific">Vigna unguiculata</name>
    <name type="common">Cowpea</name>
    <dbReference type="NCBI Taxonomy" id="3917"/>
    <lineage>
        <taxon>Eukaryota</taxon>
        <taxon>Viridiplantae</taxon>
        <taxon>Streptophyta</taxon>
        <taxon>Embryophyta</taxon>
        <taxon>Tracheophyta</taxon>
        <taxon>Spermatophyta</taxon>
        <taxon>Magnoliopsida</taxon>
        <taxon>eudicotyledons</taxon>
        <taxon>Gunneridae</taxon>
        <taxon>Pentapetalae</taxon>
        <taxon>rosids</taxon>
        <taxon>fabids</taxon>
        <taxon>Fabales</taxon>
        <taxon>Fabaceae</taxon>
        <taxon>Papilionoideae</taxon>
        <taxon>50 kb inversion clade</taxon>
        <taxon>NPAAA clade</taxon>
        <taxon>indigoferoid/millettioid clade</taxon>
        <taxon>Phaseoleae</taxon>
        <taxon>Vigna</taxon>
    </lineage>
</organism>
<accession>A0A4D6KS44</accession>
<dbReference type="AlphaFoldDB" id="A0A4D6KS44"/>
<feature type="region of interest" description="Disordered" evidence="1">
    <location>
        <begin position="53"/>
        <end position="89"/>
    </location>
</feature>
<protein>
    <submittedName>
        <fullName evidence="2">Uncharacterized protein</fullName>
    </submittedName>
</protein>
<evidence type="ECO:0000256" key="1">
    <source>
        <dbReference type="SAM" id="MobiDB-lite"/>
    </source>
</evidence>
<dbReference type="EMBL" id="CP039345">
    <property type="protein sequence ID" value="QCD78547.1"/>
    <property type="molecule type" value="Genomic_DNA"/>
</dbReference>
<dbReference type="Proteomes" id="UP000501690">
    <property type="component" value="Linkage Group LG1"/>
</dbReference>
<keyword evidence="3" id="KW-1185">Reference proteome</keyword>
<sequence>MPPPVSTLSPTSCPRRPWVFVTFISSSISFYRSISLQATCTSIRPATIHEAIATPHPRKTQQVHHASKEKNETSTTAPGVKRNAAHHRA</sequence>